<sequence>MRLPMTAVHSRQGQRRTMQEEDDDSPAKCRERRRRRIERRRLGPTTAAGPSSSASPASGENPADVSDGKIIRTEGAADPTSSSSGDEVEAFPGSPSVGGMATRADVTPVYGMMSVAGRSRDMEDAIHVQTNLCRPEFNRRRPVHYFGVYDGHGGTHVAALCKDRMHLLMEEELMRVGQAGAGSSSRREPAAGGLYRAAMRRCFERMDQVALSTCACGSIGYLCGCHPMEVALSGSTAVVALVTANHIVVANCGDSRAVLRRGGRAVPLSEDHKPDRPDEFARIQACGGRVIYVNGARVEGILAMSRALGDKYLKPFVISEPDITFAKRHPDDECLILASDGLWDVLSNDLACEIASVCLREGSPPAAPRMQEDEGAAAALFPSRSASAAALLTRLALGRRSSDNISVIVVDLKRR</sequence>
<reference evidence="1" key="1">
    <citation type="submission" date="2022-02" db="EMBL/GenBank/DDBJ databases">
        <title>Plant Genome Project.</title>
        <authorList>
            <person name="Zhang R.-G."/>
        </authorList>
    </citation>
    <scope>NUCLEOTIDE SEQUENCE</scope>
    <source>
        <strain evidence="1">AT1</strain>
    </source>
</reference>
<gene>
    <name evidence="1" type="ORF">RHMOL_Rhmol03G0200600</name>
</gene>
<organism evidence="1 2">
    <name type="scientific">Rhododendron molle</name>
    <name type="common">Chinese azalea</name>
    <name type="synonym">Azalea mollis</name>
    <dbReference type="NCBI Taxonomy" id="49168"/>
    <lineage>
        <taxon>Eukaryota</taxon>
        <taxon>Viridiplantae</taxon>
        <taxon>Streptophyta</taxon>
        <taxon>Embryophyta</taxon>
        <taxon>Tracheophyta</taxon>
        <taxon>Spermatophyta</taxon>
        <taxon>Magnoliopsida</taxon>
        <taxon>eudicotyledons</taxon>
        <taxon>Gunneridae</taxon>
        <taxon>Pentapetalae</taxon>
        <taxon>asterids</taxon>
        <taxon>Ericales</taxon>
        <taxon>Ericaceae</taxon>
        <taxon>Ericoideae</taxon>
        <taxon>Rhodoreae</taxon>
        <taxon>Rhododendron</taxon>
    </lineage>
</organism>
<dbReference type="EMBL" id="CM046390">
    <property type="protein sequence ID" value="KAI8564684.1"/>
    <property type="molecule type" value="Genomic_DNA"/>
</dbReference>
<dbReference type="Proteomes" id="UP001062846">
    <property type="component" value="Chromosome 3"/>
</dbReference>
<protein>
    <submittedName>
        <fullName evidence="1">Uncharacterized protein</fullName>
    </submittedName>
</protein>
<proteinExistence type="predicted"/>
<evidence type="ECO:0000313" key="2">
    <source>
        <dbReference type="Proteomes" id="UP001062846"/>
    </source>
</evidence>
<comment type="caution">
    <text evidence="1">The sequence shown here is derived from an EMBL/GenBank/DDBJ whole genome shotgun (WGS) entry which is preliminary data.</text>
</comment>
<accession>A0ACC0PHW8</accession>
<name>A0ACC0PHW8_RHOML</name>
<evidence type="ECO:0000313" key="1">
    <source>
        <dbReference type="EMBL" id="KAI8564684.1"/>
    </source>
</evidence>
<keyword evidence="2" id="KW-1185">Reference proteome</keyword>